<reference evidence="2 3" key="1">
    <citation type="journal article" date="2020" name="Fungal Divers.">
        <title>Resolving the Mortierellaceae phylogeny through synthesis of multi-gene phylogenetics and phylogenomics.</title>
        <authorList>
            <person name="Vandepol N."/>
            <person name="Liber J."/>
            <person name="Desiro A."/>
            <person name="Na H."/>
            <person name="Kennedy M."/>
            <person name="Barry K."/>
            <person name="Grigoriev I.V."/>
            <person name="Miller A.N."/>
            <person name="O'Donnell K."/>
            <person name="Stajich J.E."/>
            <person name="Bonito G."/>
        </authorList>
    </citation>
    <scope>NUCLEOTIDE SEQUENCE [LARGE SCALE GENOMIC DNA]</scope>
    <source>
        <strain evidence="2 3">AD045</strain>
    </source>
</reference>
<dbReference type="EMBL" id="JAAAIM010000160">
    <property type="protein sequence ID" value="KAG0293332.1"/>
    <property type="molecule type" value="Genomic_DNA"/>
</dbReference>
<keyword evidence="3" id="KW-1185">Reference proteome</keyword>
<comment type="caution">
    <text evidence="2">The sequence shown here is derived from an EMBL/GenBank/DDBJ whole genome shotgun (WGS) entry which is preliminary data.</text>
</comment>
<name>A0ABQ7K8S8_9FUNG</name>
<evidence type="ECO:0000256" key="1">
    <source>
        <dbReference type="SAM" id="MobiDB-lite"/>
    </source>
</evidence>
<evidence type="ECO:0000313" key="2">
    <source>
        <dbReference type="EMBL" id="KAG0293332.1"/>
    </source>
</evidence>
<dbReference type="Proteomes" id="UP001194696">
    <property type="component" value="Unassembled WGS sequence"/>
</dbReference>
<sequence>MTMSGRAYTGVLQPNDNPKAFYDCLVTICEGNSNGIGCSLAAFLNGSKSSAETAAVITEALLLINNMGRLGSLRQAFELGLATNSSDKSNQRLEWLLLSTLSPILAIPALTSVHSDVVIALTSVGASLAFSESPHTAIVKYGLLTRTKAYFHAILGILKEVTQFMTNAAYPGVYPIKMSVFKSSSSHDHDPTWMTFRFAHIDDAVAVVSYLLSLFCHRSDSAEWPVFKADEDQRIALLKVAFSLIDLFLPNGQLARSDPSGQRHVSASSALIFQLYQACGHCIKEAVSLSNFGYRYYPALTRSILEILHHHVMTLDRRCTEWNTGAAFRTSIVKMEKSSDPNEVIPVALDIKDYRKEVPAIASLETMLAECLVSVNEHAVDTSPAIFESYECRSLAVSLLLSDQFLLLSDDESGRSVQEAIIRMATVMAPTGFFEDPLANVDYVLKNFVHLERGLLMDLVTSSLEYVRVSEVERENVADNDGPSKKPLRIPEGEQGYVMPSSKRAPEELEYDQMPIGSPEWPLKRIRMDSQVLNAVASLESAPCSSIVSASQFSQWPGKQQSSGSVPWSPSGHLLSMLKRFTDHAAFSHSASQGPRGVQPHLSVNDLRAITIILHLWTEYTPRQETQNATRKAEELAGLVELIGKQYLRWVLSPGMHNASLNRSYLESSYPLILDIVATVSTLSMCNLDNLSGMIQARLKRINVYC</sequence>
<accession>A0ABQ7K8S8</accession>
<proteinExistence type="predicted"/>
<organism evidence="2 3">
    <name type="scientific">Linnemannia gamsii</name>
    <dbReference type="NCBI Taxonomy" id="64522"/>
    <lineage>
        <taxon>Eukaryota</taxon>
        <taxon>Fungi</taxon>
        <taxon>Fungi incertae sedis</taxon>
        <taxon>Mucoromycota</taxon>
        <taxon>Mortierellomycotina</taxon>
        <taxon>Mortierellomycetes</taxon>
        <taxon>Mortierellales</taxon>
        <taxon>Mortierellaceae</taxon>
        <taxon>Linnemannia</taxon>
    </lineage>
</organism>
<gene>
    <name evidence="2" type="ORF">BGZ96_002987</name>
</gene>
<feature type="region of interest" description="Disordered" evidence="1">
    <location>
        <begin position="475"/>
        <end position="505"/>
    </location>
</feature>
<evidence type="ECO:0000313" key="3">
    <source>
        <dbReference type="Proteomes" id="UP001194696"/>
    </source>
</evidence>
<protein>
    <submittedName>
        <fullName evidence="2">Uncharacterized protein</fullName>
    </submittedName>
</protein>